<dbReference type="RefSeq" id="WP_344724481.1">
    <property type="nucleotide sequence ID" value="NZ_BAAAUS010000025.1"/>
</dbReference>
<dbReference type="Gene3D" id="3.10.450.50">
    <property type="match status" value="1"/>
</dbReference>
<organism evidence="1 2">
    <name type="scientific">Pseudonocardia yunnanensis</name>
    <dbReference type="NCBI Taxonomy" id="58107"/>
    <lineage>
        <taxon>Bacteria</taxon>
        <taxon>Bacillati</taxon>
        <taxon>Actinomycetota</taxon>
        <taxon>Actinomycetes</taxon>
        <taxon>Pseudonocardiales</taxon>
        <taxon>Pseudonocardiaceae</taxon>
        <taxon>Pseudonocardia</taxon>
    </lineage>
</organism>
<sequence>MDTLEAYVEFMAGLFEVLPDGIPEVRSFAVDEARKNVAAFGVFHGTHTGEGGPVPPTGKTTKAEYVYVMDFEGGKIRHMTKIWNDGITMRQLGWAS</sequence>
<gene>
    <name evidence="1" type="ORF">ACFSJD_28120</name>
</gene>
<accession>A0ABW4F2K5</accession>
<name>A0ABW4F2K5_9PSEU</name>
<dbReference type="SUPFAM" id="SSF54427">
    <property type="entry name" value="NTF2-like"/>
    <property type="match status" value="1"/>
</dbReference>
<evidence type="ECO:0000313" key="1">
    <source>
        <dbReference type="EMBL" id="MFD1521396.1"/>
    </source>
</evidence>
<proteinExistence type="predicted"/>
<dbReference type="InterPro" id="IPR009959">
    <property type="entry name" value="Cyclase_SnoaL-like"/>
</dbReference>
<protein>
    <submittedName>
        <fullName evidence="1">Ester cyclase</fullName>
    </submittedName>
</protein>
<dbReference type="Pfam" id="PF07366">
    <property type="entry name" value="SnoaL"/>
    <property type="match status" value="1"/>
</dbReference>
<comment type="caution">
    <text evidence="1">The sequence shown here is derived from an EMBL/GenBank/DDBJ whole genome shotgun (WGS) entry which is preliminary data.</text>
</comment>
<keyword evidence="2" id="KW-1185">Reference proteome</keyword>
<dbReference type="Proteomes" id="UP001597114">
    <property type="component" value="Unassembled WGS sequence"/>
</dbReference>
<evidence type="ECO:0000313" key="2">
    <source>
        <dbReference type="Proteomes" id="UP001597114"/>
    </source>
</evidence>
<dbReference type="InterPro" id="IPR032710">
    <property type="entry name" value="NTF2-like_dom_sf"/>
</dbReference>
<reference evidence="2" key="1">
    <citation type="journal article" date="2019" name="Int. J. Syst. Evol. Microbiol.">
        <title>The Global Catalogue of Microorganisms (GCM) 10K type strain sequencing project: providing services to taxonomists for standard genome sequencing and annotation.</title>
        <authorList>
            <consortium name="The Broad Institute Genomics Platform"/>
            <consortium name="The Broad Institute Genome Sequencing Center for Infectious Disease"/>
            <person name="Wu L."/>
            <person name="Ma J."/>
        </authorList>
    </citation>
    <scope>NUCLEOTIDE SEQUENCE [LARGE SCALE GENOMIC DNA]</scope>
    <source>
        <strain evidence="2">CCM 7043</strain>
    </source>
</reference>
<dbReference type="EMBL" id="JBHUCO010000034">
    <property type="protein sequence ID" value="MFD1521396.1"/>
    <property type="molecule type" value="Genomic_DNA"/>
</dbReference>